<feature type="region of interest" description="Disordered" evidence="1">
    <location>
        <begin position="237"/>
        <end position="282"/>
    </location>
</feature>
<feature type="compositionally biased region" description="Polar residues" evidence="1">
    <location>
        <begin position="780"/>
        <end position="796"/>
    </location>
</feature>
<reference evidence="2 3" key="1">
    <citation type="submission" date="2015-06" db="EMBL/GenBank/DDBJ databases">
        <title>Talaromyces atroroseus IBT 11181 draft genome.</title>
        <authorList>
            <person name="Rasmussen K.B."/>
            <person name="Rasmussen S."/>
            <person name="Petersen B."/>
            <person name="Sicheritz-Ponten T."/>
            <person name="Mortensen U.H."/>
            <person name="Thrane U."/>
        </authorList>
    </citation>
    <scope>NUCLEOTIDE SEQUENCE [LARGE SCALE GENOMIC DNA]</scope>
    <source>
        <strain evidence="2 3">IBT 11181</strain>
    </source>
</reference>
<feature type="region of interest" description="Disordered" evidence="1">
    <location>
        <begin position="498"/>
        <end position="528"/>
    </location>
</feature>
<feature type="region of interest" description="Disordered" evidence="1">
    <location>
        <begin position="1"/>
        <end position="31"/>
    </location>
</feature>
<keyword evidence="3" id="KW-1185">Reference proteome</keyword>
<feature type="compositionally biased region" description="Basic and acidic residues" evidence="1">
    <location>
        <begin position="15"/>
        <end position="26"/>
    </location>
</feature>
<dbReference type="RefSeq" id="XP_020115755.1">
    <property type="nucleotide sequence ID" value="XM_020264001.1"/>
</dbReference>
<feature type="compositionally biased region" description="Polar residues" evidence="1">
    <location>
        <begin position="676"/>
        <end position="698"/>
    </location>
</feature>
<evidence type="ECO:0000313" key="2">
    <source>
        <dbReference type="EMBL" id="OKL55634.1"/>
    </source>
</evidence>
<feature type="compositionally biased region" description="Low complexity" evidence="1">
    <location>
        <begin position="757"/>
        <end position="766"/>
    </location>
</feature>
<dbReference type="AlphaFoldDB" id="A0A1Q5Q715"/>
<feature type="compositionally biased region" description="Basic and acidic residues" evidence="1">
    <location>
        <begin position="388"/>
        <end position="399"/>
    </location>
</feature>
<protein>
    <submittedName>
        <fullName evidence="2">Uncharacterized protein</fullName>
    </submittedName>
</protein>
<gene>
    <name evidence="2" type="ORF">UA08_09105</name>
</gene>
<feature type="compositionally biased region" description="Polar residues" evidence="1">
    <location>
        <begin position="746"/>
        <end position="756"/>
    </location>
</feature>
<proteinExistence type="predicted"/>
<feature type="compositionally biased region" description="Polar residues" evidence="1">
    <location>
        <begin position="303"/>
        <end position="314"/>
    </location>
</feature>
<organism evidence="2 3">
    <name type="scientific">Talaromyces atroroseus</name>
    <dbReference type="NCBI Taxonomy" id="1441469"/>
    <lineage>
        <taxon>Eukaryota</taxon>
        <taxon>Fungi</taxon>
        <taxon>Dikarya</taxon>
        <taxon>Ascomycota</taxon>
        <taxon>Pezizomycotina</taxon>
        <taxon>Eurotiomycetes</taxon>
        <taxon>Eurotiomycetidae</taxon>
        <taxon>Eurotiales</taxon>
        <taxon>Trichocomaceae</taxon>
        <taxon>Talaromyces</taxon>
        <taxon>Talaromyces sect. Trachyspermi</taxon>
    </lineage>
</organism>
<feature type="region of interest" description="Disordered" evidence="1">
    <location>
        <begin position="433"/>
        <end position="466"/>
    </location>
</feature>
<feature type="compositionally biased region" description="Polar residues" evidence="1">
    <location>
        <begin position="259"/>
        <end position="269"/>
    </location>
</feature>
<dbReference type="OrthoDB" id="5389734at2759"/>
<dbReference type="GeneID" id="31008861"/>
<feature type="compositionally biased region" description="Polar residues" evidence="1">
    <location>
        <begin position="618"/>
        <end position="652"/>
    </location>
</feature>
<feature type="compositionally biased region" description="Acidic residues" evidence="1">
    <location>
        <begin position="499"/>
        <end position="514"/>
    </location>
</feature>
<accession>A0A1Q5Q715</accession>
<feature type="compositionally biased region" description="Acidic residues" evidence="1">
    <location>
        <begin position="1"/>
        <end position="11"/>
    </location>
</feature>
<dbReference type="STRING" id="1441469.A0A1Q5Q715"/>
<feature type="compositionally biased region" description="Polar residues" evidence="1">
    <location>
        <begin position="706"/>
        <end position="719"/>
    </location>
</feature>
<dbReference type="EMBL" id="LFMY01000018">
    <property type="protein sequence ID" value="OKL55634.1"/>
    <property type="molecule type" value="Genomic_DNA"/>
</dbReference>
<sequence length="815" mass="91362">MPAIPSEEEWLEQTAKARKEAEKLEAAEQWPSDAPVHPIAQLQGPFEESITESTDVAHNNWQVYLDAETRRDQVLTAPRYERLCHVAELDGFIENTTEDILLAFSDIEERLEHLRLPLGNLPVFNDMLADRTFRQTVILDHGRINHIIHRTAVAMDDSVKDIEKGTQSVRILGFYLKEVRAERNDQRHSLDAVYDAMIGNVDGWKREFKRLKRKAYNLAITLGTFNQVAMEIQQLADAAATPTRPPSRGRRHRKHMLQTPETNRLSTISHRPLPKSPTEPDSYTAEARVVSIIAGHSPVTLVKTTSSRQETPVSQGDGATLEQGLQEKHSSKIGKQSNNHADRYVQPEPVKTPHQSVTTPELKININNKHVENERGSKKRSNTSSSRSADHHTVAEKGSTKSSAKFGSRLDRFQKTTSRIFSISALTNVKGTIRKQTKSKNGQRETFHPKERSWIDSNAHDQQMSWSQEPKDFNTFASRKSTAPELPHLLYKSFLDDQTLSDEEEEEEDTEDTEDSLRGKRDDECGHESQITALPVMKDSTARSYDHDDVAAEVASTYSARHRRFRAKNIPVPPLPKPKFNKPFELGASNGHVIHQNRQTLRQKPSVFSFISAKKAQETTSNSPAVKSRQVSDTPENQQPRPTTSASVSTSIHLHGDIEPPPKFNSSWHTHKGSPLENTETPPVSPTTLSNPMASSLPESKRPETLQPSGGHKNTSNINPRKSPTRKPPPPTLDFNQNETKKSDTLRANNNSKLRNASSSTTASTTHKPQHGGLRLFPRTPTTPNVRKFVSTSSLREFSAAESTGDIARLPRSRG</sequence>
<feature type="compositionally biased region" description="Basic residues" evidence="1">
    <location>
        <begin position="247"/>
        <end position="256"/>
    </location>
</feature>
<evidence type="ECO:0000313" key="3">
    <source>
        <dbReference type="Proteomes" id="UP000214365"/>
    </source>
</evidence>
<feature type="compositionally biased region" description="Basic and acidic residues" evidence="1">
    <location>
        <begin position="442"/>
        <end position="454"/>
    </location>
</feature>
<comment type="caution">
    <text evidence="2">The sequence shown here is derived from an EMBL/GenBank/DDBJ whole genome shotgun (WGS) entry which is preliminary data.</text>
</comment>
<name>A0A1Q5Q715_TALAT</name>
<dbReference type="Proteomes" id="UP000214365">
    <property type="component" value="Unassembled WGS sequence"/>
</dbReference>
<feature type="compositionally biased region" description="Basic and acidic residues" evidence="1">
    <location>
        <begin position="515"/>
        <end position="527"/>
    </location>
</feature>
<evidence type="ECO:0000256" key="1">
    <source>
        <dbReference type="SAM" id="MobiDB-lite"/>
    </source>
</evidence>
<feature type="region of interest" description="Disordered" evidence="1">
    <location>
        <begin position="615"/>
        <end position="815"/>
    </location>
</feature>
<feature type="region of interest" description="Disordered" evidence="1">
    <location>
        <begin position="303"/>
        <end position="406"/>
    </location>
</feature>